<dbReference type="EMBL" id="QHHQ01000003">
    <property type="protein sequence ID" value="RAI01114.1"/>
    <property type="molecule type" value="Genomic_DNA"/>
</dbReference>
<sequence length="100" mass="11026">MTAAPWGQRRLYEGTFMKGGAFPNRKTLALGGHVFERTVGRKFRIVKSGLRIPDEMIKGATLGAWEDTAGLLPERVERIITKTTNGLISAAGSGRGRRRR</sequence>
<evidence type="ECO:0000313" key="1">
    <source>
        <dbReference type="EMBL" id="RAI01114.1"/>
    </source>
</evidence>
<gene>
    <name evidence="1" type="ORF">DLJ53_18025</name>
</gene>
<dbReference type="AlphaFoldDB" id="A0A8B2NUG8"/>
<dbReference type="Proteomes" id="UP000249590">
    <property type="component" value="Unassembled WGS sequence"/>
</dbReference>
<evidence type="ECO:0000313" key="2">
    <source>
        <dbReference type="Proteomes" id="UP000249590"/>
    </source>
</evidence>
<reference evidence="1 2" key="1">
    <citation type="submission" date="2018-05" db="EMBL/GenBank/DDBJ databases">
        <title>Acuticoccus sediminis sp. nov., isolated from deep-sea sediment of Indian Ocean.</title>
        <authorList>
            <person name="Liu X."/>
            <person name="Lai Q."/>
            <person name="Du Y."/>
            <person name="Sun F."/>
            <person name="Zhang X."/>
            <person name="Wang S."/>
            <person name="Shao Z."/>
        </authorList>
    </citation>
    <scope>NUCLEOTIDE SEQUENCE [LARGE SCALE GENOMIC DNA]</scope>
    <source>
        <strain evidence="1 2">PTG4-2</strain>
    </source>
</reference>
<proteinExistence type="predicted"/>
<keyword evidence="2" id="KW-1185">Reference proteome</keyword>
<organism evidence="1 2">
    <name type="scientific">Acuticoccus sediminis</name>
    <dbReference type="NCBI Taxonomy" id="2184697"/>
    <lineage>
        <taxon>Bacteria</taxon>
        <taxon>Pseudomonadati</taxon>
        <taxon>Pseudomonadota</taxon>
        <taxon>Alphaproteobacteria</taxon>
        <taxon>Hyphomicrobiales</taxon>
        <taxon>Amorphaceae</taxon>
        <taxon>Acuticoccus</taxon>
    </lineage>
</organism>
<protein>
    <submittedName>
        <fullName evidence="1">Uncharacterized protein</fullName>
    </submittedName>
</protein>
<name>A0A8B2NUG8_9HYPH</name>
<comment type="caution">
    <text evidence="1">The sequence shown here is derived from an EMBL/GenBank/DDBJ whole genome shotgun (WGS) entry which is preliminary data.</text>
</comment>
<accession>A0A8B2NUG8</accession>